<dbReference type="Proteomes" id="UP001515943">
    <property type="component" value="Unassembled WGS sequence"/>
</dbReference>
<evidence type="ECO:0000313" key="2">
    <source>
        <dbReference type="EMBL" id="NKE55480.1"/>
    </source>
</evidence>
<organism evidence="2 3">
    <name type="scientific">Lentzea indica</name>
    <dbReference type="NCBI Taxonomy" id="2604800"/>
    <lineage>
        <taxon>Bacteria</taxon>
        <taxon>Bacillati</taxon>
        <taxon>Actinomycetota</taxon>
        <taxon>Actinomycetes</taxon>
        <taxon>Pseudonocardiales</taxon>
        <taxon>Pseudonocardiaceae</taxon>
        <taxon>Lentzea</taxon>
    </lineage>
</organism>
<keyword evidence="3" id="KW-1185">Reference proteome</keyword>
<evidence type="ECO:0000313" key="3">
    <source>
        <dbReference type="Proteomes" id="UP001515943"/>
    </source>
</evidence>
<sequence>MSVLPEAEFVAITSGQADVYGVLQPAARDQTAELITERVGGIPGIVSTRADIALRSYASAATWRLGRLTPEQEARLRAESPAVQGVAGVRLGDDELRVARMMQQDGRASAADIARRLELSQSTAYRITQYLLEHGIVTPRVEIEPAVLGFPLEAVISLTTELRSITGIATELGRHPTARFVSTVAGTPSAIYYGAFRDEEHLANLLTGDLASFDGIKAVHISAVLRVLTRSWLPRDGVRLA</sequence>
<accession>A0ABX1F997</accession>
<dbReference type="Pfam" id="PF09339">
    <property type="entry name" value="HTH_IclR"/>
    <property type="match status" value="1"/>
</dbReference>
<protein>
    <submittedName>
        <fullName evidence="2">Lrp/AsnC family transcriptional regulator</fullName>
    </submittedName>
</protein>
<dbReference type="SMART" id="SM00344">
    <property type="entry name" value="HTH_ASNC"/>
    <property type="match status" value="1"/>
</dbReference>
<dbReference type="PANTHER" id="PTHR30154">
    <property type="entry name" value="LEUCINE-RESPONSIVE REGULATORY PROTEIN"/>
    <property type="match status" value="1"/>
</dbReference>
<evidence type="ECO:0000259" key="1">
    <source>
        <dbReference type="Pfam" id="PF09339"/>
    </source>
</evidence>
<dbReference type="Gene3D" id="3.30.70.920">
    <property type="match status" value="1"/>
</dbReference>
<feature type="domain" description="HTH iclR-type" evidence="1">
    <location>
        <begin position="102"/>
        <end position="138"/>
    </location>
</feature>
<proteinExistence type="predicted"/>
<reference evidence="2 3" key="1">
    <citation type="submission" date="2019-08" db="EMBL/GenBank/DDBJ databases">
        <title>Lentzea from Indian Himalayas.</title>
        <authorList>
            <person name="Mandal S."/>
            <person name="Mallick Gupta A."/>
            <person name="Maiti P.K."/>
            <person name="Sarkar J."/>
            <person name="Mandal S."/>
        </authorList>
    </citation>
    <scope>NUCLEOTIDE SEQUENCE [LARGE SCALE GENOMIC DNA]</scope>
    <source>
        <strain evidence="2 3">PSKA42</strain>
    </source>
</reference>
<gene>
    <name evidence="2" type="ORF">FXN61_01040</name>
</gene>
<dbReference type="Gene3D" id="1.10.10.10">
    <property type="entry name" value="Winged helix-like DNA-binding domain superfamily/Winged helix DNA-binding domain"/>
    <property type="match status" value="1"/>
</dbReference>
<dbReference type="SUPFAM" id="SSF54909">
    <property type="entry name" value="Dimeric alpha+beta barrel"/>
    <property type="match status" value="1"/>
</dbReference>
<dbReference type="SUPFAM" id="SSF46785">
    <property type="entry name" value="Winged helix' DNA-binding domain"/>
    <property type="match status" value="1"/>
</dbReference>
<name>A0ABX1F997_9PSEU</name>
<dbReference type="RefSeq" id="WP_167969369.1">
    <property type="nucleotide sequence ID" value="NZ_VSRL01000002.1"/>
</dbReference>
<dbReference type="InterPro" id="IPR019888">
    <property type="entry name" value="Tscrpt_reg_AsnC-like"/>
</dbReference>
<dbReference type="InterPro" id="IPR036388">
    <property type="entry name" value="WH-like_DNA-bd_sf"/>
</dbReference>
<dbReference type="InterPro" id="IPR011008">
    <property type="entry name" value="Dimeric_a/b-barrel"/>
</dbReference>
<comment type="caution">
    <text evidence="2">The sequence shown here is derived from an EMBL/GenBank/DDBJ whole genome shotgun (WGS) entry which is preliminary data.</text>
</comment>
<dbReference type="PANTHER" id="PTHR30154:SF34">
    <property type="entry name" value="TRANSCRIPTIONAL REGULATOR AZLB"/>
    <property type="match status" value="1"/>
</dbReference>
<dbReference type="EMBL" id="VSRL01000002">
    <property type="protein sequence ID" value="NKE55480.1"/>
    <property type="molecule type" value="Genomic_DNA"/>
</dbReference>
<dbReference type="InterPro" id="IPR005471">
    <property type="entry name" value="Tscrpt_reg_IclR_N"/>
</dbReference>
<dbReference type="InterPro" id="IPR036390">
    <property type="entry name" value="WH_DNA-bd_sf"/>
</dbReference>